<evidence type="ECO:0000313" key="3">
    <source>
        <dbReference type="Proteomes" id="UP000236592"/>
    </source>
</evidence>
<feature type="transmembrane region" description="Helical" evidence="1">
    <location>
        <begin position="111"/>
        <end position="137"/>
    </location>
</feature>
<dbReference type="RefSeq" id="WP_102996932.1">
    <property type="nucleotide sequence ID" value="NZ_CP025938.1"/>
</dbReference>
<dbReference type="KEGG" id="taj:C1A40_16985"/>
<dbReference type="EMBL" id="CP025938">
    <property type="protein sequence ID" value="AUS07033.1"/>
    <property type="molecule type" value="Genomic_DNA"/>
</dbReference>
<accession>A0A2I7SM94</accession>
<feature type="transmembrane region" description="Helical" evidence="1">
    <location>
        <begin position="62"/>
        <end position="81"/>
    </location>
</feature>
<keyword evidence="3" id="KW-1185">Reference proteome</keyword>
<keyword evidence="1" id="KW-0812">Transmembrane</keyword>
<name>A0A2I7SM94_9FLAO</name>
<gene>
    <name evidence="2" type="ORF">C1A40_16985</name>
</gene>
<protein>
    <submittedName>
        <fullName evidence="2">Uncharacterized protein</fullName>
    </submittedName>
</protein>
<keyword evidence="1" id="KW-1133">Transmembrane helix</keyword>
<evidence type="ECO:0000256" key="1">
    <source>
        <dbReference type="SAM" id="Phobius"/>
    </source>
</evidence>
<sequence length="138" mass="16298">MYKFFFRRLLLADYCAAKWLVNKKMPERIIPSTLHFFATPFAFIGAGLYFVIIGTISYRFETYLPILIGLGGVMLPLQFYIEKRAKKVIFKWGIEKEFNTLSKNERLNKNIFAFLFFWGAFFLFFYLGVTYVGGYLIE</sequence>
<dbReference type="AlphaFoldDB" id="A0A2I7SM94"/>
<keyword evidence="1" id="KW-0472">Membrane</keyword>
<reference evidence="3" key="1">
    <citation type="submission" date="2018-01" db="EMBL/GenBank/DDBJ databases">
        <title>Complete genome of Tamlana sp. UJ94.</title>
        <authorList>
            <person name="Jung J."/>
            <person name="Chung D."/>
            <person name="Bae S.S."/>
            <person name="Baek K."/>
        </authorList>
    </citation>
    <scope>NUCLEOTIDE SEQUENCE [LARGE SCALE GENOMIC DNA]</scope>
    <source>
        <strain evidence="3">UJ94</strain>
    </source>
</reference>
<dbReference type="Proteomes" id="UP000236592">
    <property type="component" value="Chromosome"/>
</dbReference>
<dbReference type="OrthoDB" id="1492750at2"/>
<feature type="transmembrane region" description="Helical" evidence="1">
    <location>
        <begin position="33"/>
        <end position="56"/>
    </location>
</feature>
<evidence type="ECO:0000313" key="2">
    <source>
        <dbReference type="EMBL" id="AUS07033.1"/>
    </source>
</evidence>
<proteinExistence type="predicted"/>
<organism evidence="2 3">
    <name type="scientific">Pseudotamlana carrageenivorans</name>
    <dbReference type="NCBI Taxonomy" id="2069432"/>
    <lineage>
        <taxon>Bacteria</taxon>
        <taxon>Pseudomonadati</taxon>
        <taxon>Bacteroidota</taxon>
        <taxon>Flavobacteriia</taxon>
        <taxon>Flavobacteriales</taxon>
        <taxon>Flavobacteriaceae</taxon>
        <taxon>Pseudotamlana</taxon>
    </lineage>
</organism>